<dbReference type="Proteomes" id="UP001489719">
    <property type="component" value="Unassembled WGS sequence"/>
</dbReference>
<gene>
    <name evidence="1" type="ORF">V1517DRAFT_201802</name>
</gene>
<comment type="caution">
    <text evidence="1">The sequence shown here is derived from an EMBL/GenBank/DDBJ whole genome shotgun (WGS) entry which is preliminary data.</text>
</comment>
<protein>
    <submittedName>
        <fullName evidence="1">Uncharacterized protein</fullName>
    </submittedName>
</protein>
<organism evidence="1 2">
    <name type="scientific">Lipomyces orientalis</name>
    <dbReference type="NCBI Taxonomy" id="1233043"/>
    <lineage>
        <taxon>Eukaryota</taxon>
        <taxon>Fungi</taxon>
        <taxon>Dikarya</taxon>
        <taxon>Ascomycota</taxon>
        <taxon>Saccharomycotina</taxon>
        <taxon>Lipomycetes</taxon>
        <taxon>Lipomycetales</taxon>
        <taxon>Lipomycetaceae</taxon>
        <taxon>Lipomyces</taxon>
    </lineage>
</organism>
<dbReference type="EMBL" id="MU970042">
    <property type="protein sequence ID" value="KAK9325154.1"/>
    <property type="molecule type" value="Genomic_DNA"/>
</dbReference>
<evidence type="ECO:0000313" key="1">
    <source>
        <dbReference type="EMBL" id="KAK9325154.1"/>
    </source>
</evidence>
<accession>A0ACC3TVE5</accession>
<proteinExistence type="predicted"/>
<name>A0ACC3TVE5_9ASCO</name>
<sequence>MRLEMEPAVDASPTDDREMVNRYCSVCIKLLAPDHFVDQYGKKFKTCNRCRDRKRKSRKGPESEEDKPIRCRTIRDFIGSLCREIHHSQPGHTLTLVYNLMSDLEWKAQTLREFFTTSVAKQPDLIPAIFADIIDEIYNFTGIFFVARTRAKDKAGKWRLAYLCAQKDDSANRNTMPRPRVRNTSQRDLFECGGSLVIAQLEDRSIKIVFRHRGVHGPHHRKKKARLPDAESTHPHVDNPRWARVDKVLKFMCSPSVKNSRLLQDLIVNELIDKDESLALAMEGFMANLASANLPVASAPSSQSVAQVDVHVDGQQSFGSQSQGQLLNFGLGS</sequence>
<keyword evidence="2" id="KW-1185">Reference proteome</keyword>
<evidence type="ECO:0000313" key="2">
    <source>
        <dbReference type="Proteomes" id="UP001489719"/>
    </source>
</evidence>
<reference evidence="2" key="1">
    <citation type="journal article" date="2024" name="Front. Bioeng. Biotechnol.">
        <title>Genome-scale model development and genomic sequencing of the oleaginous clade Lipomyces.</title>
        <authorList>
            <person name="Czajka J.J."/>
            <person name="Han Y."/>
            <person name="Kim J."/>
            <person name="Mondo S.J."/>
            <person name="Hofstad B.A."/>
            <person name="Robles A."/>
            <person name="Haridas S."/>
            <person name="Riley R."/>
            <person name="LaButti K."/>
            <person name="Pangilinan J."/>
            <person name="Andreopoulos W."/>
            <person name="Lipzen A."/>
            <person name="Yan J."/>
            <person name="Wang M."/>
            <person name="Ng V."/>
            <person name="Grigoriev I.V."/>
            <person name="Spatafora J.W."/>
            <person name="Magnuson J.K."/>
            <person name="Baker S.E."/>
            <person name="Pomraning K.R."/>
        </authorList>
    </citation>
    <scope>NUCLEOTIDE SEQUENCE [LARGE SCALE GENOMIC DNA]</scope>
    <source>
        <strain evidence="2">CBS 10300</strain>
    </source>
</reference>